<organism evidence="2 3">
    <name type="scientific">Rohdeia mirabilis</name>
    <dbReference type="NCBI Taxonomy" id="2528008"/>
    <lineage>
        <taxon>Bacteria</taxon>
        <taxon>Pseudomonadati</taxon>
        <taxon>Planctomycetota</taxon>
        <taxon>Planctomycetia</taxon>
        <taxon>Planctomycetia incertae sedis</taxon>
        <taxon>Rohdeia</taxon>
    </lineage>
</organism>
<dbReference type="EMBL" id="CP036290">
    <property type="protein sequence ID" value="QDU86097.1"/>
    <property type="molecule type" value="Genomic_DNA"/>
</dbReference>
<dbReference type="Gene3D" id="3.40.630.30">
    <property type="match status" value="1"/>
</dbReference>
<dbReference type="PROSITE" id="PS51186">
    <property type="entry name" value="GNAT"/>
    <property type="match status" value="1"/>
</dbReference>
<reference evidence="2 3" key="1">
    <citation type="submission" date="2019-02" db="EMBL/GenBank/DDBJ databases">
        <title>Deep-cultivation of Planctomycetes and their phenomic and genomic characterization uncovers novel biology.</title>
        <authorList>
            <person name="Wiegand S."/>
            <person name="Jogler M."/>
            <person name="Boedeker C."/>
            <person name="Pinto D."/>
            <person name="Vollmers J."/>
            <person name="Rivas-Marin E."/>
            <person name="Kohn T."/>
            <person name="Peeters S.H."/>
            <person name="Heuer A."/>
            <person name="Rast P."/>
            <person name="Oberbeckmann S."/>
            <person name="Bunk B."/>
            <person name="Jeske O."/>
            <person name="Meyerdierks A."/>
            <person name="Storesund J.E."/>
            <person name="Kallscheuer N."/>
            <person name="Luecker S."/>
            <person name="Lage O.M."/>
            <person name="Pohl T."/>
            <person name="Merkel B.J."/>
            <person name="Hornburger P."/>
            <person name="Mueller R.-W."/>
            <person name="Bruemmer F."/>
            <person name="Labrenz M."/>
            <person name="Spormann A.M."/>
            <person name="Op den Camp H."/>
            <person name="Overmann J."/>
            <person name="Amann R."/>
            <person name="Jetten M.S.M."/>
            <person name="Mascher T."/>
            <person name="Medema M.H."/>
            <person name="Devos D.P."/>
            <person name="Kaster A.-K."/>
            <person name="Ovreas L."/>
            <person name="Rohde M."/>
            <person name="Galperin M.Y."/>
            <person name="Jogler C."/>
        </authorList>
    </citation>
    <scope>NUCLEOTIDE SEQUENCE [LARGE SCALE GENOMIC DNA]</scope>
    <source>
        <strain evidence="2 3">Pla163</strain>
    </source>
</reference>
<feature type="domain" description="N-acetyltransferase" evidence="1">
    <location>
        <begin position="238"/>
        <end position="376"/>
    </location>
</feature>
<evidence type="ECO:0000313" key="2">
    <source>
        <dbReference type="EMBL" id="QDU86097.1"/>
    </source>
</evidence>
<name>A0A518D3N9_9BACT</name>
<dbReference type="InterPro" id="IPR016181">
    <property type="entry name" value="Acyl_CoA_acyltransferase"/>
</dbReference>
<dbReference type="Proteomes" id="UP000319342">
    <property type="component" value="Chromosome"/>
</dbReference>
<dbReference type="GO" id="GO:0016747">
    <property type="term" value="F:acyltransferase activity, transferring groups other than amino-acyl groups"/>
    <property type="evidence" value="ECO:0007669"/>
    <property type="project" value="InterPro"/>
</dbReference>
<dbReference type="RefSeq" id="WP_145190707.1">
    <property type="nucleotide sequence ID" value="NZ_CP036290.1"/>
</dbReference>
<gene>
    <name evidence="2" type="ORF">Pla163_32460</name>
</gene>
<evidence type="ECO:0000259" key="1">
    <source>
        <dbReference type="PROSITE" id="PS51186"/>
    </source>
</evidence>
<dbReference type="AlphaFoldDB" id="A0A518D3N9"/>
<proteinExistence type="predicted"/>
<sequence length="376" mass="41367">MASKELRLECPSCRARLTADVLTQKVVAWQPAGSATPFTREADLADDWARAARRVEERHGRGVDRFEAALSKEQERANDLDALFARSKAQREVDPDAIGARRARGFAPDSDDPAPHTDAWIERLAQAERAALAARARGLAGWEHRDPSWGFFEYGSIGLAVGPGYTEAFGLEGASDSELDAALRHAARHPEPTVRLLPVADFEQNAERLHRRGWRVAGLDAVFWRDLTLPIEATPRRSAVRRALGGDLESWRRTLIRALELAADDEQRRPERLAHEFDDPAWQLFLSSDEGQDVAAAASWIEGPVAVMAQAATQVDQRGRGHQQALIEARLRAAAEAGATTAISLPEMRGPSQSATRSQGFTLAYHQSLWVPPATD</sequence>
<keyword evidence="3" id="KW-1185">Reference proteome</keyword>
<accession>A0A518D3N9</accession>
<evidence type="ECO:0000313" key="3">
    <source>
        <dbReference type="Proteomes" id="UP000319342"/>
    </source>
</evidence>
<dbReference type="SUPFAM" id="SSF55729">
    <property type="entry name" value="Acyl-CoA N-acyltransferases (Nat)"/>
    <property type="match status" value="1"/>
</dbReference>
<dbReference type="InterPro" id="IPR000182">
    <property type="entry name" value="GNAT_dom"/>
</dbReference>
<dbReference type="OrthoDB" id="10021141at2"/>
<protein>
    <recommendedName>
        <fullName evidence="1">N-acetyltransferase domain-containing protein</fullName>
    </recommendedName>
</protein>